<gene>
    <name evidence="1" type="ORF">KY290_014387</name>
</gene>
<name>A0ABQ7VPG4_SOLTU</name>
<evidence type="ECO:0000313" key="2">
    <source>
        <dbReference type="Proteomes" id="UP000826656"/>
    </source>
</evidence>
<dbReference type="EMBL" id="JAIVGD010000011">
    <property type="protein sequence ID" value="KAH0770406.1"/>
    <property type="molecule type" value="Genomic_DNA"/>
</dbReference>
<dbReference type="Proteomes" id="UP000826656">
    <property type="component" value="Unassembled WGS sequence"/>
</dbReference>
<proteinExistence type="predicted"/>
<organism evidence="1 2">
    <name type="scientific">Solanum tuberosum</name>
    <name type="common">Potato</name>
    <dbReference type="NCBI Taxonomy" id="4113"/>
    <lineage>
        <taxon>Eukaryota</taxon>
        <taxon>Viridiplantae</taxon>
        <taxon>Streptophyta</taxon>
        <taxon>Embryophyta</taxon>
        <taxon>Tracheophyta</taxon>
        <taxon>Spermatophyta</taxon>
        <taxon>Magnoliopsida</taxon>
        <taxon>eudicotyledons</taxon>
        <taxon>Gunneridae</taxon>
        <taxon>Pentapetalae</taxon>
        <taxon>asterids</taxon>
        <taxon>lamiids</taxon>
        <taxon>Solanales</taxon>
        <taxon>Solanaceae</taxon>
        <taxon>Solanoideae</taxon>
        <taxon>Solaneae</taxon>
        <taxon>Solanum</taxon>
    </lineage>
</organism>
<protein>
    <submittedName>
        <fullName evidence="1">Uncharacterized protein</fullName>
    </submittedName>
</protein>
<accession>A0ABQ7VPG4</accession>
<reference evidence="1 2" key="1">
    <citation type="journal article" date="2021" name="bioRxiv">
        <title>Chromosome-scale and haplotype-resolved genome assembly of a tetraploid potato cultivar.</title>
        <authorList>
            <person name="Sun H."/>
            <person name="Jiao W.-B."/>
            <person name="Krause K."/>
            <person name="Campoy J.A."/>
            <person name="Goel M."/>
            <person name="Folz-Donahue K."/>
            <person name="Kukat C."/>
            <person name="Huettel B."/>
            <person name="Schneeberger K."/>
        </authorList>
    </citation>
    <scope>NUCLEOTIDE SEQUENCE [LARGE SCALE GENOMIC DNA]</scope>
    <source>
        <strain evidence="1">SolTubOtavaFocal</strain>
        <tissue evidence="1">Leaves</tissue>
    </source>
</reference>
<keyword evidence="2" id="KW-1185">Reference proteome</keyword>
<comment type="caution">
    <text evidence="1">The sequence shown here is derived from an EMBL/GenBank/DDBJ whole genome shotgun (WGS) entry which is preliminary data.</text>
</comment>
<sequence>MGQPRAAACCDSYELERGVKEEDKEEQSTLLFSLGSGINAADGFNPWKGEVGRVGGYWGWVGWELKGWDLLEIEMGWAGSVQGGIWAENGPILGTLRI</sequence>
<evidence type="ECO:0000313" key="1">
    <source>
        <dbReference type="EMBL" id="KAH0770406.1"/>
    </source>
</evidence>